<keyword evidence="1" id="KW-1133">Transmembrane helix</keyword>
<evidence type="ECO:0000256" key="1">
    <source>
        <dbReference type="SAM" id="Phobius"/>
    </source>
</evidence>
<keyword evidence="1" id="KW-0472">Membrane</keyword>
<protein>
    <submittedName>
        <fullName evidence="2">Uncharacterized protein</fullName>
    </submittedName>
</protein>
<comment type="caution">
    <text evidence="2">The sequence shown here is derived from an EMBL/GenBank/DDBJ whole genome shotgun (WGS) entry which is preliminary data.</text>
</comment>
<keyword evidence="1" id="KW-0812">Transmembrane</keyword>
<sequence length="354" mass="37291">MHDTADDPTADQLRAGKARLMLEIATSGQRTAAATSRRRRLRRGLTLGIAATSVAALATVVMIAADVVGPTRAPDGTAISSGASAAAAEVLHNAALASMKMSDPVLTPGQYLRIEMAQSYLMMMGPENTTDEAPDINLMTAVLQSSTDNQYVPADTSGEWVWVRPPMQPVTFFGEHAEEDYAAQTPSTETEIVRGLGGDYYAGQQLEPDAERYDSLAGMAKLPRDPQALLDHLYLLAGDAGTGPDAEAFVLINDVLRTGMAPADLRAALFEAAALIPGVEITEDSATVNGRTGVAIARVDTTRDERSDVIIDPDTGMVIGERTVSLKGWGPIPAGTVTGWTSVTTTVVDGLPPL</sequence>
<feature type="transmembrane region" description="Helical" evidence="1">
    <location>
        <begin position="45"/>
        <end position="65"/>
    </location>
</feature>
<evidence type="ECO:0000313" key="2">
    <source>
        <dbReference type="EMBL" id="TQM65930.1"/>
    </source>
</evidence>
<name>A0A543I633_9MICO</name>
<organism evidence="2 3">
    <name type="scientific">Klugiella xanthotipulae</name>
    <dbReference type="NCBI Taxonomy" id="244735"/>
    <lineage>
        <taxon>Bacteria</taxon>
        <taxon>Bacillati</taxon>
        <taxon>Actinomycetota</taxon>
        <taxon>Actinomycetes</taxon>
        <taxon>Micrococcales</taxon>
        <taxon>Microbacteriaceae</taxon>
        <taxon>Klugiella</taxon>
    </lineage>
</organism>
<dbReference type="NCBIfam" id="NF038083">
    <property type="entry name" value="CU044_5270_fam"/>
    <property type="match status" value="1"/>
</dbReference>
<evidence type="ECO:0000313" key="3">
    <source>
        <dbReference type="Proteomes" id="UP000318331"/>
    </source>
</evidence>
<accession>A0A543I633</accession>
<gene>
    <name evidence="2" type="ORF">FB466_0750</name>
</gene>
<proteinExistence type="predicted"/>
<dbReference type="AlphaFoldDB" id="A0A543I633"/>
<dbReference type="Proteomes" id="UP000318331">
    <property type="component" value="Unassembled WGS sequence"/>
</dbReference>
<reference evidence="2 3" key="1">
    <citation type="submission" date="2019-06" db="EMBL/GenBank/DDBJ databases">
        <title>Sequencing the genomes of 1000 actinobacteria strains.</title>
        <authorList>
            <person name="Klenk H.-P."/>
        </authorList>
    </citation>
    <scope>NUCLEOTIDE SEQUENCE [LARGE SCALE GENOMIC DNA]</scope>
    <source>
        <strain evidence="2 3">DSM 18031</strain>
    </source>
</reference>
<dbReference type="InterPro" id="IPR047789">
    <property type="entry name" value="CU044_5270-like"/>
</dbReference>
<dbReference type="EMBL" id="VFPN01000001">
    <property type="protein sequence ID" value="TQM65930.1"/>
    <property type="molecule type" value="Genomic_DNA"/>
</dbReference>
<keyword evidence="3" id="KW-1185">Reference proteome</keyword>